<dbReference type="InterPro" id="IPR014746">
    <property type="entry name" value="Gln_synth/guanido_kin_cat_dom"/>
</dbReference>
<comment type="similarity">
    <text evidence="2 3">Belongs to the glutamine synthetase family.</text>
</comment>
<evidence type="ECO:0000313" key="5">
    <source>
        <dbReference type="EMBL" id="ESK80658.1"/>
    </source>
</evidence>
<dbReference type="SUPFAM" id="SSF55931">
    <property type="entry name" value="Glutamine synthetase/guanido kinase"/>
    <property type="match status" value="1"/>
</dbReference>
<dbReference type="PANTHER" id="PTHR43785">
    <property type="entry name" value="GAMMA-GLUTAMYLPUTRESCINE SYNTHETASE"/>
    <property type="match status" value="1"/>
</dbReference>
<dbReference type="GO" id="GO:0004356">
    <property type="term" value="F:glutamine synthetase activity"/>
    <property type="evidence" value="ECO:0007669"/>
    <property type="project" value="InterPro"/>
</dbReference>
<reference evidence="5 6" key="1">
    <citation type="journal article" date="2014" name="BMC Genomics">
        <title>Genome and secretome analysis of the hemibiotrophic fungal pathogen, Moniliophthora roreri, which causes frosty pod rot disease of cacao: mechanisms of the biotrophic and necrotrophic phases.</title>
        <authorList>
            <person name="Meinhardt L.W."/>
            <person name="Costa G.G.L."/>
            <person name="Thomazella D.P.T."/>
            <person name="Teixeira P.J.P.L."/>
            <person name="Carazzolle M.F."/>
            <person name="Schuster S.C."/>
            <person name="Carlson J.E."/>
            <person name="Guiltinan M.J."/>
            <person name="Mieczkowski P."/>
            <person name="Farmer A."/>
            <person name="Ramaraj T."/>
            <person name="Crozier J."/>
            <person name="Davis R.E."/>
            <person name="Shao J."/>
            <person name="Melnick R.L."/>
            <person name="Pereira G.A.G."/>
            <person name="Bailey B.A."/>
        </authorList>
    </citation>
    <scope>NUCLEOTIDE SEQUENCE [LARGE SCALE GENOMIC DNA]</scope>
    <source>
        <strain evidence="5 6">MCA 2997</strain>
    </source>
</reference>
<keyword evidence="5" id="KW-0808">Transferase</keyword>
<feature type="non-terminal residue" evidence="5">
    <location>
        <position position="162"/>
    </location>
</feature>
<gene>
    <name evidence="5" type="ORF">Moror_5124</name>
</gene>
<evidence type="ECO:0000259" key="4">
    <source>
        <dbReference type="PROSITE" id="PS51987"/>
    </source>
</evidence>
<evidence type="ECO:0000256" key="1">
    <source>
        <dbReference type="ARBA" id="ARBA00022598"/>
    </source>
</evidence>
<keyword evidence="1" id="KW-0436">Ligase</keyword>
<evidence type="ECO:0000256" key="3">
    <source>
        <dbReference type="RuleBase" id="RU000384"/>
    </source>
</evidence>
<dbReference type="HOGENOM" id="CLU_1639448_0_0_1"/>
<sequence>MVLGYLAYQMQDSDAQALKCIKHHWSSRISPWVEFLIEKFVLTNEEPSTVEGLDFVNNTLNIASLILLYPVFCIDKLSESRRLRHLSPKLRPEAPPCAGGLVKDPSGPVVVSGPLTPLAAADQVIFVRELVLNLAAKHGLHATFSPRPSMGTAGSAAHIHIS</sequence>
<organism evidence="5 6">
    <name type="scientific">Moniliophthora roreri (strain MCA 2997)</name>
    <name type="common">Cocoa frosty pod rot fungus</name>
    <name type="synonym">Crinipellis roreri</name>
    <dbReference type="NCBI Taxonomy" id="1381753"/>
    <lineage>
        <taxon>Eukaryota</taxon>
        <taxon>Fungi</taxon>
        <taxon>Dikarya</taxon>
        <taxon>Basidiomycota</taxon>
        <taxon>Agaricomycotina</taxon>
        <taxon>Agaricomycetes</taxon>
        <taxon>Agaricomycetidae</taxon>
        <taxon>Agaricales</taxon>
        <taxon>Marasmiineae</taxon>
        <taxon>Marasmiaceae</taxon>
        <taxon>Moniliophthora</taxon>
    </lineage>
</organism>
<proteinExistence type="inferred from homology"/>
<accession>V2W1J9</accession>
<dbReference type="AlphaFoldDB" id="V2W1J9"/>
<keyword evidence="6" id="KW-1185">Reference proteome</keyword>
<name>V2W1J9_MONRO</name>
<protein>
    <submittedName>
        <fullName evidence="5">Glutamine synthetase/guanido kinase</fullName>
    </submittedName>
</protein>
<dbReference type="STRING" id="1381753.V2W1J9"/>
<dbReference type="EMBL" id="AWSO01003180">
    <property type="protein sequence ID" value="ESK80658.1"/>
    <property type="molecule type" value="Genomic_DNA"/>
</dbReference>
<evidence type="ECO:0000313" key="6">
    <source>
        <dbReference type="Proteomes" id="UP000017559"/>
    </source>
</evidence>
<dbReference type="PROSITE" id="PS51987">
    <property type="entry name" value="GS_CATALYTIC"/>
    <property type="match status" value="1"/>
</dbReference>
<dbReference type="Pfam" id="PF00120">
    <property type="entry name" value="Gln-synt_C"/>
    <property type="match status" value="1"/>
</dbReference>
<comment type="caution">
    <text evidence="5">The sequence shown here is derived from an EMBL/GenBank/DDBJ whole genome shotgun (WGS) entry which is preliminary data.</text>
</comment>
<evidence type="ECO:0000256" key="2">
    <source>
        <dbReference type="PROSITE-ProRule" id="PRU01331"/>
    </source>
</evidence>
<dbReference type="GO" id="GO:0006542">
    <property type="term" value="P:glutamine biosynthetic process"/>
    <property type="evidence" value="ECO:0007669"/>
    <property type="project" value="TreeGrafter"/>
</dbReference>
<dbReference type="Gene3D" id="3.30.590.10">
    <property type="entry name" value="Glutamine synthetase/guanido kinase, catalytic domain"/>
    <property type="match status" value="1"/>
</dbReference>
<feature type="domain" description="GS catalytic" evidence="4">
    <location>
        <begin position="13"/>
        <end position="162"/>
    </location>
</feature>
<dbReference type="KEGG" id="mrr:Moror_5124"/>
<dbReference type="GO" id="GO:0016301">
    <property type="term" value="F:kinase activity"/>
    <property type="evidence" value="ECO:0007669"/>
    <property type="project" value="UniProtKB-KW"/>
</dbReference>
<dbReference type="Proteomes" id="UP000017559">
    <property type="component" value="Unassembled WGS sequence"/>
</dbReference>
<keyword evidence="5" id="KW-0418">Kinase</keyword>
<dbReference type="InterPro" id="IPR008146">
    <property type="entry name" value="Gln_synth_cat_dom"/>
</dbReference>
<dbReference type="OrthoDB" id="2686391at2759"/>
<dbReference type="PANTHER" id="PTHR43785:SF12">
    <property type="entry name" value="TYPE-1 GLUTAMINE SYNTHETASE 2"/>
    <property type="match status" value="1"/>
</dbReference>